<dbReference type="Gene3D" id="3.40.50.300">
    <property type="entry name" value="P-loop containing nucleotide triphosphate hydrolases"/>
    <property type="match status" value="1"/>
</dbReference>
<evidence type="ECO:0000256" key="4">
    <source>
        <dbReference type="ARBA" id="ARBA00022741"/>
    </source>
</evidence>
<keyword evidence="6" id="KW-0539">Nucleus</keyword>
<dbReference type="InterPro" id="IPR041664">
    <property type="entry name" value="AAA_16"/>
</dbReference>
<dbReference type="PANTHER" id="PTHR12705:SF0">
    <property type="entry name" value="ORIGIN RECOGNITION COMPLEX SUBUNIT 5"/>
    <property type="match status" value="1"/>
</dbReference>
<dbReference type="GeneID" id="25563188"/>
<organism evidence="10 11">
    <name type="scientific">Thecamonas trahens ATCC 50062</name>
    <dbReference type="NCBI Taxonomy" id="461836"/>
    <lineage>
        <taxon>Eukaryota</taxon>
        <taxon>Apusozoa</taxon>
        <taxon>Apusomonadida</taxon>
        <taxon>Apusomonadidae</taxon>
        <taxon>Thecamonas</taxon>
    </lineage>
</organism>
<evidence type="ECO:0000313" key="10">
    <source>
        <dbReference type="EMBL" id="KNC47170.1"/>
    </source>
</evidence>
<gene>
    <name evidence="10" type="ORF">AMSG_03598</name>
</gene>
<dbReference type="SUPFAM" id="SSF52540">
    <property type="entry name" value="P-loop containing nucleoside triphosphate hydrolases"/>
    <property type="match status" value="1"/>
</dbReference>
<dbReference type="GO" id="GO:0003688">
    <property type="term" value="F:DNA replication origin binding"/>
    <property type="evidence" value="ECO:0007669"/>
    <property type="project" value="TreeGrafter"/>
</dbReference>
<dbReference type="GO" id="GO:0005664">
    <property type="term" value="C:nuclear origin of replication recognition complex"/>
    <property type="evidence" value="ECO:0007669"/>
    <property type="project" value="TreeGrafter"/>
</dbReference>
<evidence type="ECO:0000256" key="6">
    <source>
        <dbReference type="ARBA" id="ARBA00023242"/>
    </source>
</evidence>
<dbReference type="AlphaFoldDB" id="A0A0L0D4K7"/>
<comment type="similarity">
    <text evidence="2">Belongs to the ORC5 family.</text>
</comment>
<proteinExistence type="inferred from homology"/>
<evidence type="ECO:0000259" key="9">
    <source>
        <dbReference type="Pfam" id="PF21639"/>
    </source>
</evidence>
<dbReference type="RefSeq" id="XP_013759944.1">
    <property type="nucleotide sequence ID" value="XM_013904490.1"/>
</dbReference>
<dbReference type="OMA" id="QLRRWHG"/>
<reference evidence="10 11" key="1">
    <citation type="submission" date="2010-05" db="EMBL/GenBank/DDBJ databases">
        <title>The Genome Sequence of Thecamonas trahens ATCC 50062.</title>
        <authorList>
            <consortium name="The Broad Institute Genome Sequencing Platform"/>
            <person name="Russ C."/>
            <person name="Cuomo C."/>
            <person name="Shea T."/>
            <person name="Young S.K."/>
            <person name="Zeng Q."/>
            <person name="Koehrsen M."/>
            <person name="Haas B."/>
            <person name="Borodovsky M."/>
            <person name="Guigo R."/>
            <person name="Alvarado L."/>
            <person name="Berlin A."/>
            <person name="Bochicchio J."/>
            <person name="Borenstein D."/>
            <person name="Chapman S."/>
            <person name="Chen Z."/>
            <person name="Freedman E."/>
            <person name="Gellesch M."/>
            <person name="Goldberg J."/>
            <person name="Griggs A."/>
            <person name="Gujja S."/>
            <person name="Heilman E."/>
            <person name="Heiman D."/>
            <person name="Hepburn T."/>
            <person name="Howarth C."/>
            <person name="Jen D."/>
            <person name="Larson L."/>
            <person name="Mehta T."/>
            <person name="Park D."/>
            <person name="Pearson M."/>
            <person name="Roberts A."/>
            <person name="Saif S."/>
            <person name="Shenoy N."/>
            <person name="Sisk P."/>
            <person name="Stolte C."/>
            <person name="Sykes S."/>
            <person name="Thomson T."/>
            <person name="Walk T."/>
            <person name="White J."/>
            <person name="Yandava C."/>
            <person name="Burger G."/>
            <person name="Gray M.W."/>
            <person name="Holland P.W.H."/>
            <person name="King N."/>
            <person name="Lang F.B.F."/>
            <person name="Roger A.J."/>
            <person name="Ruiz-Trillo I."/>
            <person name="Lander E."/>
            <person name="Nusbaum C."/>
        </authorList>
    </citation>
    <scope>NUCLEOTIDE SEQUENCE [LARGE SCALE GENOMIC DNA]</scope>
    <source>
        <strain evidence="10 11">ATCC 50062</strain>
    </source>
</reference>
<dbReference type="InterPro" id="IPR047088">
    <property type="entry name" value="ORC5_C"/>
</dbReference>
<protein>
    <submittedName>
        <fullName evidence="10">Origin recognition complex subunit 5</fullName>
    </submittedName>
</protein>
<evidence type="ECO:0000259" key="8">
    <source>
        <dbReference type="Pfam" id="PF14630"/>
    </source>
</evidence>
<evidence type="ECO:0000313" key="11">
    <source>
        <dbReference type="Proteomes" id="UP000054408"/>
    </source>
</evidence>
<dbReference type="Pfam" id="PF14630">
    <property type="entry name" value="ORC5_C"/>
    <property type="match status" value="1"/>
</dbReference>
<feature type="domain" description="Orc1-like AAA ATPase" evidence="7">
    <location>
        <begin position="37"/>
        <end position="186"/>
    </location>
</feature>
<evidence type="ECO:0000259" key="7">
    <source>
        <dbReference type="Pfam" id="PF13191"/>
    </source>
</evidence>
<dbReference type="InterPro" id="IPR020796">
    <property type="entry name" value="ORC5"/>
</dbReference>
<feature type="domain" description="ORC5 lid" evidence="9">
    <location>
        <begin position="238"/>
        <end position="295"/>
    </location>
</feature>
<sequence length="469" mass="51290">MAQGVDEVAQALVASWVGRAEAGAGLELALAEVAAHFPGREDEIALLASLLTDRTCPPVYVYGMTATGKTSCVTAVARCLQETGPDEVVVAYVDVPAEPDAGSVLERILAALEGHKPTAENGFAACSRPVPDLASLLEALSEVDEAAVARRHVVILDHVESLPALNGHILPTLFRLDELTGLDVVVVCISEVVWDKLRFHTGCREPVPLFFRAYTKSEVLTILPLMCKPSASELALFSTFAGLMYNVFYISCRDLNELAYVTNLLFDTYARPVRDGSIDASNTTGLYDALRPYLQQVLDKVYLRELTASQWKAVSTSNDDFAAYRQSAVELEVELSRDSKLLLIAVYLASYNPPILDKRYFTSTHAVRGRIGNKQGERVAQHLIGPRTVALERILAIFEAIVEPGEGVPLTPNLLVELTTLVELDLVRTRKLNLDGPKYKANVSLDFIAAMAKSIGMDLARVLHSHWEQ</sequence>
<dbReference type="OrthoDB" id="365981at2759"/>
<keyword evidence="3" id="KW-0235">DNA replication</keyword>
<dbReference type="Pfam" id="PF13191">
    <property type="entry name" value="AAA_16"/>
    <property type="match status" value="1"/>
</dbReference>
<dbReference type="STRING" id="461836.A0A0L0D4K7"/>
<dbReference type="GO" id="GO:0006270">
    <property type="term" value="P:DNA replication initiation"/>
    <property type="evidence" value="ECO:0007669"/>
    <property type="project" value="TreeGrafter"/>
</dbReference>
<evidence type="ECO:0000256" key="3">
    <source>
        <dbReference type="ARBA" id="ARBA00022705"/>
    </source>
</evidence>
<feature type="domain" description="Origin recognition complex subunit 5 C-terminal" evidence="8">
    <location>
        <begin position="335"/>
        <end position="460"/>
    </location>
</feature>
<comment type="subcellular location">
    <subcellularLocation>
        <location evidence="1">Nucleus</location>
    </subcellularLocation>
</comment>
<dbReference type="InterPro" id="IPR048866">
    <property type="entry name" value="ORC5_lid"/>
</dbReference>
<keyword evidence="5" id="KW-0067">ATP-binding</keyword>
<evidence type="ECO:0000256" key="2">
    <source>
        <dbReference type="ARBA" id="ARBA00006269"/>
    </source>
</evidence>
<keyword evidence="4" id="KW-0547">Nucleotide-binding</keyword>
<dbReference type="EMBL" id="GL349445">
    <property type="protein sequence ID" value="KNC47170.1"/>
    <property type="molecule type" value="Genomic_DNA"/>
</dbReference>
<evidence type="ECO:0000256" key="5">
    <source>
        <dbReference type="ARBA" id="ARBA00022840"/>
    </source>
</evidence>
<dbReference type="eggNOG" id="KOG2543">
    <property type="taxonomic scope" value="Eukaryota"/>
</dbReference>
<dbReference type="PANTHER" id="PTHR12705">
    <property type="entry name" value="ORIGIN RECOGNITION COMPLEX SUBUNIT 5"/>
    <property type="match status" value="1"/>
</dbReference>
<name>A0A0L0D4K7_THETB</name>
<accession>A0A0L0D4K7</accession>
<keyword evidence="11" id="KW-1185">Reference proteome</keyword>
<dbReference type="InterPro" id="IPR027417">
    <property type="entry name" value="P-loop_NTPase"/>
</dbReference>
<dbReference type="Proteomes" id="UP000054408">
    <property type="component" value="Unassembled WGS sequence"/>
</dbReference>
<dbReference type="Pfam" id="PF21639">
    <property type="entry name" value="ORC5_lid"/>
    <property type="match status" value="1"/>
</dbReference>
<evidence type="ECO:0000256" key="1">
    <source>
        <dbReference type="ARBA" id="ARBA00004123"/>
    </source>
</evidence>